<dbReference type="EMBL" id="FRXO01000001">
    <property type="protein sequence ID" value="SHO60145.1"/>
    <property type="molecule type" value="Genomic_DNA"/>
</dbReference>
<dbReference type="GO" id="GO:0010181">
    <property type="term" value="F:FMN binding"/>
    <property type="evidence" value="ECO:0007669"/>
    <property type="project" value="UniProtKB-UniRule"/>
</dbReference>
<dbReference type="InterPro" id="IPR022837">
    <property type="entry name" value="MsrQ-like"/>
</dbReference>
<keyword evidence="11" id="KW-1185">Reference proteome</keyword>
<dbReference type="HAMAP" id="MF_01207">
    <property type="entry name" value="MsrQ"/>
    <property type="match status" value="1"/>
</dbReference>
<evidence type="ECO:0000256" key="8">
    <source>
        <dbReference type="SAM" id="MobiDB-lite"/>
    </source>
</evidence>
<keyword evidence="7" id="KW-0288">FMN</keyword>
<evidence type="ECO:0000256" key="1">
    <source>
        <dbReference type="ARBA" id="ARBA00004141"/>
    </source>
</evidence>
<keyword evidence="3 7" id="KW-0812">Transmembrane</keyword>
<protein>
    <recommendedName>
        <fullName evidence="7">Protein-methionine-sulfoxide reductase heme-binding subunit MsrQ</fullName>
    </recommendedName>
    <alternativeName>
        <fullName evidence="7">Flavocytochrome MsrQ</fullName>
    </alternativeName>
</protein>
<keyword evidence="7" id="KW-0349">Heme</keyword>
<feature type="transmembrane region" description="Helical" evidence="7">
    <location>
        <begin position="233"/>
        <end position="253"/>
    </location>
</feature>
<dbReference type="STRING" id="1123029.SAMN02745172_00194"/>
<gene>
    <name evidence="7" type="primary">msrQ</name>
    <name evidence="10" type="ORF">SAMN02745172_00194</name>
</gene>
<dbReference type="GO" id="GO:0046872">
    <property type="term" value="F:metal ion binding"/>
    <property type="evidence" value="ECO:0007669"/>
    <property type="project" value="UniProtKB-KW"/>
</dbReference>
<dbReference type="Proteomes" id="UP000186406">
    <property type="component" value="Unassembled WGS sequence"/>
</dbReference>
<dbReference type="OrthoDB" id="9788328at2"/>
<feature type="transmembrane region" description="Helical" evidence="7">
    <location>
        <begin position="175"/>
        <end position="198"/>
    </location>
</feature>
<dbReference type="GO" id="GO:0005886">
    <property type="term" value="C:plasma membrane"/>
    <property type="evidence" value="ECO:0007669"/>
    <property type="project" value="UniProtKB-SubCell"/>
</dbReference>
<feature type="transmembrane region" description="Helical" evidence="7">
    <location>
        <begin position="305"/>
        <end position="323"/>
    </location>
</feature>
<keyword evidence="7" id="KW-0479">Metal-binding</keyword>
<dbReference type="GO" id="GO:0009055">
    <property type="term" value="F:electron transfer activity"/>
    <property type="evidence" value="ECO:0007669"/>
    <property type="project" value="UniProtKB-UniRule"/>
</dbReference>
<dbReference type="PANTHER" id="PTHR36964:SF1">
    <property type="entry name" value="PROTEIN-METHIONINE-SULFOXIDE REDUCTASE HEME-BINDING SUBUNIT MSRQ"/>
    <property type="match status" value="1"/>
</dbReference>
<dbReference type="InterPro" id="IPR013130">
    <property type="entry name" value="Fe3_Rdtase_TM_dom"/>
</dbReference>
<comment type="cofactor">
    <cofactor evidence="7">
        <name>heme b</name>
        <dbReference type="ChEBI" id="CHEBI:60344"/>
    </cofactor>
    <text evidence="7">Binds 1 heme b (iron(II)-protoporphyrin IX) group per subunit.</text>
</comment>
<comment type="cofactor">
    <cofactor evidence="7">
        <name>FMN</name>
        <dbReference type="ChEBI" id="CHEBI:58210"/>
    </cofactor>
    <text evidence="7">Binds 1 FMN per subunit.</text>
</comment>
<comment type="subcellular location">
    <subcellularLocation>
        <location evidence="7">Cell membrane</location>
        <topology evidence="7">Multi-pass membrane protein</topology>
    </subcellularLocation>
    <subcellularLocation>
        <location evidence="1">Membrane</location>
        <topology evidence="1">Multi-pass membrane protein</topology>
    </subcellularLocation>
</comment>
<evidence type="ECO:0000313" key="10">
    <source>
        <dbReference type="EMBL" id="SHO60145.1"/>
    </source>
</evidence>
<comment type="similarity">
    <text evidence="7">Belongs to the MsrQ family.</text>
</comment>
<feature type="region of interest" description="Disordered" evidence="8">
    <location>
        <begin position="1"/>
        <end position="36"/>
    </location>
</feature>
<evidence type="ECO:0000256" key="6">
    <source>
        <dbReference type="ARBA" id="ARBA00023136"/>
    </source>
</evidence>
<dbReference type="PANTHER" id="PTHR36964">
    <property type="entry name" value="PROTEIN-METHIONINE-SULFOXIDE REDUCTASE HEME-BINDING SUBUNIT MSRQ"/>
    <property type="match status" value="1"/>
</dbReference>
<feature type="transmembrane region" description="Helical" evidence="7">
    <location>
        <begin position="210"/>
        <end position="227"/>
    </location>
</feature>
<proteinExistence type="inferred from homology"/>
<comment type="function">
    <text evidence="7">Part of the MsrPQ system that repairs oxidized periplasmic proteins containing methionine sulfoxide residues (Met-O), using respiratory chain electrons. Thus protects these proteins from oxidative-stress damage caused by reactive species of oxygen and chlorine generated by the host defense mechanisms. MsrPQ is essential for the maintenance of envelope integrity under bleach stress, rescuing a wide series of structurally unrelated periplasmic proteins from methionine oxidation. MsrQ provides electrons for reduction to the reductase catalytic subunit MsrP, using the quinone pool of the respiratory chain.</text>
</comment>
<feature type="transmembrane region" description="Helical" evidence="7">
    <location>
        <begin position="64"/>
        <end position="85"/>
    </location>
</feature>
<keyword evidence="2 7" id="KW-0813">Transport</keyword>
<evidence type="ECO:0000259" key="9">
    <source>
        <dbReference type="Pfam" id="PF01794"/>
    </source>
</evidence>
<dbReference type="GO" id="GO:0030091">
    <property type="term" value="P:protein repair"/>
    <property type="evidence" value="ECO:0007669"/>
    <property type="project" value="UniProtKB-UniRule"/>
</dbReference>
<feature type="transmembrane region" description="Helical" evidence="7">
    <location>
        <begin position="260"/>
        <end position="282"/>
    </location>
</feature>
<evidence type="ECO:0000256" key="4">
    <source>
        <dbReference type="ARBA" id="ARBA00022989"/>
    </source>
</evidence>
<keyword evidence="4 7" id="KW-1133">Transmembrane helix</keyword>
<sequence>MVSKRPAGSGQAKAKAGAAVAKARPGGSGAASAGGRPAGAERWAFARHVPWNDRAGRFSWLKTGVFVTLFIPAALILATLANAVAPSAPAGNAAFGDARPVTIALHSFGDWSVRLLLLSLAVTPAMRLLRRPRLILVRRMIGVAAFLYAASHFTLYVVDQKFDLARVASEIALRFYLTVGFVTLVGLAVLAATSVDAVIRKMGARRWQALHRLVYPLTALALFHFYLQTRLDVSEPVLMTGFFLWLMGFRLIARRSTVPVLIALAVGAAVLTGVAEVAWYGLATSVAPARVIAADLSLAAGIRPVWWVLIIGLAIALGTAILNRSARQSGVNRAS</sequence>
<evidence type="ECO:0000256" key="2">
    <source>
        <dbReference type="ARBA" id="ARBA00022448"/>
    </source>
</evidence>
<keyword evidence="7" id="KW-0285">Flavoprotein</keyword>
<organism evidence="10 11">
    <name type="scientific">Pseudoxanthobacter soli DSM 19599</name>
    <dbReference type="NCBI Taxonomy" id="1123029"/>
    <lineage>
        <taxon>Bacteria</taxon>
        <taxon>Pseudomonadati</taxon>
        <taxon>Pseudomonadota</taxon>
        <taxon>Alphaproteobacteria</taxon>
        <taxon>Hyphomicrobiales</taxon>
        <taxon>Segnochrobactraceae</taxon>
        <taxon>Pseudoxanthobacter</taxon>
    </lineage>
</organism>
<dbReference type="GO" id="GO:0020037">
    <property type="term" value="F:heme binding"/>
    <property type="evidence" value="ECO:0007669"/>
    <property type="project" value="UniProtKB-UniRule"/>
</dbReference>
<feature type="domain" description="Ferric oxidoreductase" evidence="9">
    <location>
        <begin position="109"/>
        <end position="221"/>
    </location>
</feature>
<dbReference type="GO" id="GO:0016679">
    <property type="term" value="F:oxidoreductase activity, acting on diphenols and related substances as donors"/>
    <property type="evidence" value="ECO:0007669"/>
    <property type="project" value="TreeGrafter"/>
</dbReference>
<evidence type="ECO:0000256" key="7">
    <source>
        <dbReference type="HAMAP-Rule" id="MF_01207"/>
    </source>
</evidence>
<dbReference type="AlphaFoldDB" id="A0A1M7Z5J1"/>
<keyword evidence="7" id="KW-0249">Electron transport</keyword>
<keyword evidence="5 7" id="KW-0408">Iron</keyword>
<dbReference type="RefSeq" id="WP_084563747.1">
    <property type="nucleotide sequence ID" value="NZ_FRXO01000001.1"/>
</dbReference>
<comment type="subunit">
    <text evidence="7">Heterodimer of a catalytic subunit (MsrP) and a heme-binding subunit (MsrQ).</text>
</comment>
<evidence type="ECO:0000313" key="11">
    <source>
        <dbReference type="Proteomes" id="UP000186406"/>
    </source>
</evidence>
<evidence type="ECO:0000256" key="3">
    <source>
        <dbReference type="ARBA" id="ARBA00022692"/>
    </source>
</evidence>
<keyword evidence="6 7" id="KW-0472">Membrane</keyword>
<dbReference type="Pfam" id="PF01794">
    <property type="entry name" value="Ferric_reduct"/>
    <property type="match status" value="1"/>
</dbReference>
<keyword evidence="7" id="KW-1003">Cell membrane</keyword>
<comment type="caution">
    <text evidence="7">Lacks conserved residue(s) required for the propagation of feature annotation.</text>
</comment>
<name>A0A1M7Z5J1_9HYPH</name>
<accession>A0A1M7Z5J1</accession>
<reference evidence="10 11" key="1">
    <citation type="submission" date="2016-12" db="EMBL/GenBank/DDBJ databases">
        <authorList>
            <person name="Song W.-J."/>
            <person name="Kurnit D.M."/>
        </authorList>
    </citation>
    <scope>NUCLEOTIDE SEQUENCE [LARGE SCALE GENOMIC DNA]</scope>
    <source>
        <strain evidence="10 11">DSM 19599</strain>
    </source>
</reference>
<feature type="compositionally biased region" description="Low complexity" evidence="8">
    <location>
        <begin position="7"/>
        <end position="36"/>
    </location>
</feature>
<evidence type="ECO:0000256" key="5">
    <source>
        <dbReference type="ARBA" id="ARBA00023004"/>
    </source>
</evidence>
<feature type="transmembrane region" description="Helical" evidence="7">
    <location>
        <begin position="136"/>
        <end position="155"/>
    </location>
</feature>
<feature type="transmembrane region" description="Helical" evidence="7">
    <location>
        <begin position="111"/>
        <end position="129"/>
    </location>
</feature>